<dbReference type="Proteomes" id="UP000595917">
    <property type="component" value="Chromosome"/>
</dbReference>
<gene>
    <name evidence="3" type="ORF">JFL75_17310</name>
</gene>
<feature type="domain" description="DUF112" evidence="2">
    <location>
        <begin position="17"/>
        <end position="436"/>
    </location>
</feature>
<feature type="transmembrane region" description="Helical" evidence="1">
    <location>
        <begin position="352"/>
        <end position="373"/>
    </location>
</feature>
<feature type="transmembrane region" description="Helical" evidence="1">
    <location>
        <begin position="139"/>
        <end position="158"/>
    </location>
</feature>
<dbReference type="InterPro" id="IPR002823">
    <property type="entry name" value="DUF112_TM"/>
</dbReference>
<feature type="transmembrane region" description="Helical" evidence="1">
    <location>
        <begin position="12"/>
        <end position="36"/>
    </location>
</feature>
<proteinExistence type="predicted"/>
<evidence type="ECO:0000259" key="2">
    <source>
        <dbReference type="Pfam" id="PF01970"/>
    </source>
</evidence>
<feature type="transmembrane region" description="Helical" evidence="1">
    <location>
        <begin position="106"/>
        <end position="133"/>
    </location>
</feature>
<evidence type="ECO:0000313" key="3">
    <source>
        <dbReference type="EMBL" id="QQO08665.1"/>
    </source>
</evidence>
<dbReference type="PANTHER" id="PTHR35342">
    <property type="entry name" value="TRICARBOXYLIC TRANSPORT PROTEIN"/>
    <property type="match status" value="1"/>
</dbReference>
<name>A0A7T7XLT4_9SPIR</name>
<feature type="transmembrane region" description="Helical" evidence="1">
    <location>
        <begin position="197"/>
        <end position="217"/>
    </location>
</feature>
<dbReference type="PANTHER" id="PTHR35342:SF5">
    <property type="entry name" value="TRICARBOXYLIC TRANSPORT PROTEIN"/>
    <property type="match status" value="1"/>
</dbReference>
<protein>
    <submittedName>
        <fullName evidence="3">Tripartite tricarboxylate transporter permease</fullName>
    </submittedName>
</protein>
<keyword evidence="1" id="KW-1133">Transmembrane helix</keyword>
<keyword evidence="1" id="KW-0812">Transmembrane</keyword>
<sequence>MEIFAVVMQNLFSPVCLVFMLLGCIMGIIFGALPGLSGTVGVTLLLPMTYRMNSELGIALLISIWVGGVSGGFISATLLGIPGTASSIATCFDAYPLSKQGKAKKALTIGVVASFIGTFLSCIIAMVLCQYVAKIAMRLGPWEYFSLCLCAIILVVSLSKGDVIRGLTGAAIGLLLACVGAAPVNAVARFTFGSYNLYGGIDSTSVMLGIFAIYLVAKNFASGETSLPQVSGKSTGGEGLTLKEFISNIGNMIRSFLIGLWIGFLPGMGAGLSNMVAYGQAKSASKTPEKFGNGAIEGVFATETANNASVGGALIPMVALGIPGDATTAVLLGALTIHGLEPGPLLFQNNPVYVYVLFGAAILAALYVFALQIGGIRLFPKILQIPYHYLYPAIIVLCFIGAYSSSNTIFTIGMMLAMGALSVAMAWANIPATPFMMAFILGEMLEKYLRRGISYSANGGMMFFTRPVSLILLVVALLTLVWPMIRDARKKKAAAEGKE</sequence>
<evidence type="ECO:0000313" key="4">
    <source>
        <dbReference type="Proteomes" id="UP000595917"/>
    </source>
</evidence>
<evidence type="ECO:0000256" key="1">
    <source>
        <dbReference type="SAM" id="Phobius"/>
    </source>
</evidence>
<feature type="transmembrane region" description="Helical" evidence="1">
    <location>
        <begin position="409"/>
        <end position="442"/>
    </location>
</feature>
<keyword evidence="4" id="KW-1185">Reference proteome</keyword>
<dbReference type="Pfam" id="PF01970">
    <property type="entry name" value="TctA"/>
    <property type="match status" value="1"/>
</dbReference>
<feature type="transmembrane region" description="Helical" evidence="1">
    <location>
        <begin position="463"/>
        <end position="485"/>
    </location>
</feature>
<feature type="transmembrane region" description="Helical" evidence="1">
    <location>
        <begin position="256"/>
        <end position="278"/>
    </location>
</feature>
<keyword evidence="1" id="KW-0472">Membrane</keyword>
<dbReference type="KEGG" id="bhc:JFL75_17310"/>
<feature type="transmembrane region" description="Helical" evidence="1">
    <location>
        <begin position="170"/>
        <end position="191"/>
    </location>
</feature>
<dbReference type="RefSeq" id="WP_215625971.1">
    <property type="nucleotide sequence ID" value="NZ_CP067089.2"/>
</dbReference>
<organism evidence="3 4">
    <name type="scientific">Breznakiella homolactica</name>
    <dbReference type="NCBI Taxonomy" id="2798577"/>
    <lineage>
        <taxon>Bacteria</taxon>
        <taxon>Pseudomonadati</taxon>
        <taxon>Spirochaetota</taxon>
        <taxon>Spirochaetia</taxon>
        <taxon>Spirochaetales</taxon>
        <taxon>Breznakiellaceae</taxon>
        <taxon>Breznakiella</taxon>
    </lineage>
</organism>
<dbReference type="EMBL" id="CP067089">
    <property type="protein sequence ID" value="QQO08665.1"/>
    <property type="molecule type" value="Genomic_DNA"/>
</dbReference>
<reference evidence="3" key="1">
    <citation type="submission" date="2021-01" db="EMBL/GenBank/DDBJ databases">
        <title>Description of Breznakiella homolactica.</title>
        <authorList>
            <person name="Song Y."/>
            <person name="Brune A."/>
        </authorList>
    </citation>
    <scope>NUCLEOTIDE SEQUENCE</scope>
    <source>
        <strain evidence="3">RmG30</strain>
    </source>
</reference>
<feature type="transmembrane region" description="Helical" evidence="1">
    <location>
        <begin position="56"/>
        <end position="79"/>
    </location>
</feature>
<dbReference type="AlphaFoldDB" id="A0A7T7XLT4"/>
<accession>A0A7T7XLT4</accession>
<feature type="transmembrane region" description="Helical" evidence="1">
    <location>
        <begin position="385"/>
        <end position="403"/>
    </location>
</feature>